<feature type="transmembrane region" description="Helical" evidence="10">
    <location>
        <begin position="220"/>
        <end position="245"/>
    </location>
</feature>
<dbReference type="AlphaFoldDB" id="A0A6A6MQ70"/>
<dbReference type="Proteomes" id="UP000467840">
    <property type="component" value="Chromosome 15"/>
</dbReference>
<dbReference type="FunFam" id="3.80.10.10:FF:000383">
    <property type="entry name" value="Leucine-rich repeat receptor protein kinase EMS1"/>
    <property type="match status" value="1"/>
</dbReference>
<keyword evidence="9" id="KW-0325">Glycoprotein</keyword>
<evidence type="ECO:0000256" key="3">
    <source>
        <dbReference type="ARBA" id="ARBA00022692"/>
    </source>
</evidence>
<evidence type="ECO:0000313" key="12">
    <source>
        <dbReference type="Proteomes" id="UP000467840"/>
    </source>
</evidence>
<dbReference type="GO" id="GO:0016020">
    <property type="term" value="C:membrane"/>
    <property type="evidence" value="ECO:0007669"/>
    <property type="project" value="UniProtKB-SubCell"/>
</dbReference>
<evidence type="ECO:0000256" key="5">
    <source>
        <dbReference type="ARBA" id="ARBA00022737"/>
    </source>
</evidence>
<dbReference type="PANTHER" id="PTHR48063:SF84">
    <property type="entry name" value="LRR RECEPTOR-LIKE SERINE_THREONINE-PROTEIN KINASE FLS2"/>
    <property type="match status" value="1"/>
</dbReference>
<dbReference type="Pfam" id="PF00560">
    <property type="entry name" value="LRR_1"/>
    <property type="match status" value="1"/>
</dbReference>
<evidence type="ECO:0000256" key="9">
    <source>
        <dbReference type="ARBA" id="ARBA00023180"/>
    </source>
</evidence>
<name>A0A6A6MQ70_HEVBR</name>
<keyword evidence="12" id="KW-1185">Reference proteome</keyword>
<comment type="subcellular location">
    <subcellularLocation>
        <location evidence="1">Membrane</location>
        <topology evidence="1">Single-pass type I membrane protein</topology>
    </subcellularLocation>
</comment>
<dbReference type="InterPro" id="IPR001611">
    <property type="entry name" value="Leu-rich_rpt"/>
</dbReference>
<evidence type="ECO:0000256" key="1">
    <source>
        <dbReference type="ARBA" id="ARBA00004479"/>
    </source>
</evidence>
<protein>
    <recommendedName>
        <fullName evidence="13">Leucine-rich repeat-containing N-terminal plant-type domain-containing protein</fullName>
    </recommendedName>
</protein>
<organism evidence="11 12">
    <name type="scientific">Hevea brasiliensis</name>
    <name type="common">Para rubber tree</name>
    <name type="synonym">Siphonia brasiliensis</name>
    <dbReference type="NCBI Taxonomy" id="3981"/>
    <lineage>
        <taxon>Eukaryota</taxon>
        <taxon>Viridiplantae</taxon>
        <taxon>Streptophyta</taxon>
        <taxon>Embryophyta</taxon>
        <taxon>Tracheophyta</taxon>
        <taxon>Spermatophyta</taxon>
        <taxon>Magnoliopsida</taxon>
        <taxon>eudicotyledons</taxon>
        <taxon>Gunneridae</taxon>
        <taxon>Pentapetalae</taxon>
        <taxon>rosids</taxon>
        <taxon>fabids</taxon>
        <taxon>Malpighiales</taxon>
        <taxon>Euphorbiaceae</taxon>
        <taxon>Crotonoideae</taxon>
        <taxon>Micrandreae</taxon>
        <taxon>Hevea</taxon>
    </lineage>
</organism>
<evidence type="ECO:0000256" key="8">
    <source>
        <dbReference type="ARBA" id="ARBA00023170"/>
    </source>
</evidence>
<dbReference type="PANTHER" id="PTHR48063">
    <property type="entry name" value="LRR RECEPTOR-LIKE KINASE"/>
    <property type="match status" value="1"/>
</dbReference>
<evidence type="ECO:0000256" key="7">
    <source>
        <dbReference type="ARBA" id="ARBA00023136"/>
    </source>
</evidence>
<keyword evidence="8" id="KW-0675">Receptor</keyword>
<evidence type="ECO:0000313" key="11">
    <source>
        <dbReference type="EMBL" id="KAF2314333.1"/>
    </source>
</evidence>
<sequence length="270" mass="29599">MLLDLSNNSLSGALPSSLGHCTSLVFINIGQNNFSGSIPVGLEKAKNLGYRDLTGNQFEGPFPSFIENLESLEYDTVHIYDSGIDLSLNPFTGNIPMELTLLKGLAMLNLPHNALTGEIPSKMGDMSGLKSLDLSFNNLSGEIPTSMDLLDALGVMNLSYNNFSGNIPPGRKLDIFYGDGSAYTGNKFLCGAPDAISCQSNVLSIDHEPTKVEHKRRQRLLLIGVVIVGYGVGFWGYFGVLYLIIKEQQRERYWRAIDKIVLKIISFLGK</sequence>
<keyword evidence="6 10" id="KW-1133">Transmembrane helix</keyword>
<proteinExistence type="predicted"/>
<evidence type="ECO:0008006" key="13">
    <source>
        <dbReference type="Google" id="ProtNLM"/>
    </source>
</evidence>
<dbReference type="Pfam" id="PF13855">
    <property type="entry name" value="LRR_8"/>
    <property type="match status" value="1"/>
</dbReference>
<keyword evidence="2" id="KW-0433">Leucine-rich repeat</keyword>
<dbReference type="InterPro" id="IPR032675">
    <property type="entry name" value="LRR_dom_sf"/>
</dbReference>
<reference evidence="11 12" key="1">
    <citation type="journal article" date="2020" name="Mol. Plant">
        <title>The Chromosome-Based Rubber Tree Genome Provides New Insights into Spurge Genome Evolution and Rubber Biosynthesis.</title>
        <authorList>
            <person name="Liu J."/>
            <person name="Shi C."/>
            <person name="Shi C.C."/>
            <person name="Li W."/>
            <person name="Zhang Q.J."/>
            <person name="Zhang Y."/>
            <person name="Li K."/>
            <person name="Lu H.F."/>
            <person name="Shi C."/>
            <person name="Zhu S.T."/>
            <person name="Xiao Z.Y."/>
            <person name="Nan H."/>
            <person name="Yue Y."/>
            <person name="Zhu X.G."/>
            <person name="Wu Y."/>
            <person name="Hong X.N."/>
            <person name="Fan G.Y."/>
            <person name="Tong Y."/>
            <person name="Zhang D."/>
            <person name="Mao C.L."/>
            <person name="Liu Y.L."/>
            <person name="Hao S.J."/>
            <person name="Liu W.Q."/>
            <person name="Lv M.Q."/>
            <person name="Zhang H.B."/>
            <person name="Liu Y."/>
            <person name="Hu-Tang G.R."/>
            <person name="Wang J.P."/>
            <person name="Wang J.H."/>
            <person name="Sun Y.H."/>
            <person name="Ni S.B."/>
            <person name="Chen W.B."/>
            <person name="Zhang X.C."/>
            <person name="Jiao Y.N."/>
            <person name="Eichler E.E."/>
            <person name="Li G.H."/>
            <person name="Liu X."/>
            <person name="Gao L.Z."/>
        </authorList>
    </citation>
    <scope>NUCLEOTIDE SEQUENCE [LARGE SCALE GENOMIC DNA]</scope>
    <source>
        <strain evidence="12">cv. GT1</strain>
        <tissue evidence="11">Leaf</tissue>
    </source>
</reference>
<dbReference type="Gene3D" id="3.80.10.10">
    <property type="entry name" value="Ribonuclease Inhibitor"/>
    <property type="match status" value="1"/>
</dbReference>
<dbReference type="EMBL" id="JAAGAX010000005">
    <property type="protein sequence ID" value="KAF2314333.1"/>
    <property type="molecule type" value="Genomic_DNA"/>
</dbReference>
<evidence type="ECO:0000256" key="6">
    <source>
        <dbReference type="ARBA" id="ARBA00022989"/>
    </source>
</evidence>
<dbReference type="SUPFAM" id="SSF52058">
    <property type="entry name" value="L domain-like"/>
    <property type="match status" value="1"/>
</dbReference>
<keyword evidence="7 10" id="KW-0472">Membrane</keyword>
<keyword evidence="5" id="KW-0677">Repeat</keyword>
<accession>A0A6A6MQ70</accession>
<dbReference type="PROSITE" id="PS51450">
    <property type="entry name" value="LRR"/>
    <property type="match status" value="1"/>
</dbReference>
<keyword evidence="3 10" id="KW-0812">Transmembrane</keyword>
<evidence type="ECO:0000256" key="4">
    <source>
        <dbReference type="ARBA" id="ARBA00022729"/>
    </source>
</evidence>
<gene>
    <name evidence="11" type="ORF">GH714_025445</name>
</gene>
<comment type="caution">
    <text evidence="11">The sequence shown here is derived from an EMBL/GenBank/DDBJ whole genome shotgun (WGS) entry which is preliminary data.</text>
</comment>
<evidence type="ECO:0000256" key="2">
    <source>
        <dbReference type="ARBA" id="ARBA00022614"/>
    </source>
</evidence>
<dbReference type="InterPro" id="IPR046956">
    <property type="entry name" value="RLP23-like"/>
</dbReference>
<keyword evidence="4" id="KW-0732">Signal</keyword>
<evidence type="ECO:0000256" key="10">
    <source>
        <dbReference type="SAM" id="Phobius"/>
    </source>
</evidence>